<evidence type="ECO:0000313" key="1">
    <source>
        <dbReference type="EMBL" id="CAB4157775.1"/>
    </source>
</evidence>
<protein>
    <submittedName>
        <fullName evidence="1">Uncharacterized protein</fullName>
    </submittedName>
</protein>
<proteinExistence type="predicted"/>
<dbReference type="EMBL" id="LR796653">
    <property type="protein sequence ID" value="CAB4157775.1"/>
    <property type="molecule type" value="Genomic_DNA"/>
</dbReference>
<organism evidence="1">
    <name type="scientific">uncultured Caudovirales phage</name>
    <dbReference type="NCBI Taxonomy" id="2100421"/>
    <lineage>
        <taxon>Viruses</taxon>
        <taxon>Duplodnaviria</taxon>
        <taxon>Heunggongvirae</taxon>
        <taxon>Uroviricota</taxon>
        <taxon>Caudoviricetes</taxon>
        <taxon>Peduoviridae</taxon>
        <taxon>Maltschvirus</taxon>
        <taxon>Maltschvirus maltsch</taxon>
    </lineage>
</organism>
<sequence length="76" mass="9043">MKTLKLYDRELKFMEKHGKTVIRRPEWNTKRNLYGVIGDTIKITNKAEAGYLIGTIKNRKHNRYKSCWVILLETFA</sequence>
<name>A0A6J5NKN6_9CAUD</name>
<accession>A0A6J5NKN6</accession>
<gene>
    <name evidence="1" type="ORF">UFOVP683_46</name>
</gene>
<reference evidence="1" key="1">
    <citation type="submission" date="2020-04" db="EMBL/GenBank/DDBJ databases">
        <authorList>
            <person name="Chiriac C."/>
            <person name="Salcher M."/>
            <person name="Ghai R."/>
            <person name="Kavagutti S V."/>
        </authorList>
    </citation>
    <scope>NUCLEOTIDE SEQUENCE</scope>
</reference>